<dbReference type="AlphaFoldDB" id="A0AAJ1SZY3"/>
<feature type="transmembrane region" description="Helical" evidence="6">
    <location>
        <begin position="375"/>
        <end position="397"/>
    </location>
</feature>
<evidence type="ECO:0000259" key="7">
    <source>
        <dbReference type="PROSITE" id="PS50850"/>
    </source>
</evidence>
<dbReference type="PROSITE" id="PS50850">
    <property type="entry name" value="MFS"/>
    <property type="match status" value="1"/>
</dbReference>
<protein>
    <submittedName>
        <fullName evidence="8">CP family cyanate transporter-like MFS transporter</fullName>
    </submittedName>
</protein>
<feature type="transmembrane region" description="Helical" evidence="6">
    <location>
        <begin position="171"/>
        <end position="192"/>
    </location>
</feature>
<dbReference type="PANTHER" id="PTHR23523:SF2">
    <property type="entry name" value="2-NITROIMIDAZOLE TRANSPORTER"/>
    <property type="match status" value="1"/>
</dbReference>
<name>A0AAJ1SZY3_9BACI</name>
<sequence length="403" mass="43374">MGGNATVLENTNSSNQKSLFLLMGIILIGANLRAPLTSVGPLIPNIRNDLEISNAIAGTITTLPLLAFAFFSPFAPKIANRFGMERTIFYSLTLLTIGIFIRSFPGTISLFTGTVLIGLSIAFGNVLLPGFIKLKYPLRIGVVTGIYAVFMNLFGAIASGVSVPLTAFKSLGWQGALSSWGILSFIAMVIWLPQLLSKSNNQTDLTSSPQHKSKNIWRSALAWKITLFMGLQSLIFYTLMTWLPEILHLHHYSSSSAGWMLFLMQFAIIPITFIVPVIAGKMKNQILLSAVTALFFIVGIVGLIAGNPILIPFWVVIIGIGSGSAFSLSMMFFSLRTTDGQQASELSGMAQSFGYLLAAVGPVLFGGLHDAMDSWTVPLTMLLGISIIILMVGIGAGKDKIIS</sequence>
<feature type="transmembrane region" description="Helical" evidence="6">
    <location>
        <begin position="221"/>
        <end position="239"/>
    </location>
</feature>
<dbReference type="GO" id="GO:0005886">
    <property type="term" value="C:plasma membrane"/>
    <property type="evidence" value="ECO:0007669"/>
    <property type="project" value="UniProtKB-SubCell"/>
</dbReference>
<dbReference type="SUPFAM" id="SSF103473">
    <property type="entry name" value="MFS general substrate transporter"/>
    <property type="match status" value="1"/>
</dbReference>
<evidence type="ECO:0000256" key="4">
    <source>
        <dbReference type="ARBA" id="ARBA00022989"/>
    </source>
</evidence>
<organism evidence="8 9">
    <name type="scientific">Oikeobacillus pervagus</name>
    <dbReference type="NCBI Taxonomy" id="1325931"/>
    <lineage>
        <taxon>Bacteria</taxon>
        <taxon>Bacillati</taxon>
        <taxon>Bacillota</taxon>
        <taxon>Bacilli</taxon>
        <taxon>Bacillales</taxon>
        <taxon>Bacillaceae</taxon>
        <taxon>Oikeobacillus</taxon>
    </lineage>
</organism>
<dbReference type="CDD" id="cd17339">
    <property type="entry name" value="MFS_NIMT_CynX_like"/>
    <property type="match status" value="1"/>
</dbReference>
<comment type="subcellular location">
    <subcellularLocation>
        <location evidence="1">Cell membrane</location>
        <topology evidence="1">Multi-pass membrane protein</topology>
    </subcellularLocation>
</comment>
<keyword evidence="5 6" id="KW-0472">Membrane</keyword>
<evidence type="ECO:0000256" key="1">
    <source>
        <dbReference type="ARBA" id="ARBA00004651"/>
    </source>
</evidence>
<keyword evidence="9" id="KW-1185">Reference proteome</keyword>
<dbReference type="PANTHER" id="PTHR23523">
    <property type="match status" value="1"/>
</dbReference>
<dbReference type="Proteomes" id="UP001237207">
    <property type="component" value="Unassembled WGS sequence"/>
</dbReference>
<dbReference type="Gene3D" id="1.20.1250.20">
    <property type="entry name" value="MFS general substrate transporter like domains"/>
    <property type="match status" value="1"/>
</dbReference>
<dbReference type="Pfam" id="PF07690">
    <property type="entry name" value="MFS_1"/>
    <property type="match status" value="1"/>
</dbReference>
<dbReference type="InterPro" id="IPR020846">
    <property type="entry name" value="MFS_dom"/>
</dbReference>
<keyword evidence="4 6" id="KW-1133">Transmembrane helix</keyword>
<reference evidence="8" key="1">
    <citation type="submission" date="2023-07" db="EMBL/GenBank/DDBJ databases">
        <title>Genomic Encyclopedia of Type Strains, Phase IV (KMG-IV): sequencing the most valuable type-strain genomes for metagenomic binning, comparative biology and taxonomic classification.</title>
        <authorList>
            <person name="Goeker M."/>
        </authorList>
    </citation>
    <scope>NUCLEOTIDE SEQUENCE</scope>
    <source>
        <strain evidence="8">DSM 23947</strain>
    </source>
</reference>
<dbReference type="InterPro" id="IPR011701">
    <property type="entry name" value="MFS"/>
</dbReference>
<feature type="transmembrane region" description="Helical" evidence="6">
    <location>
        <begin position="110"/>
        <end position="128"/>
    </location>
</feature>
<feature type="transmembrane region" description="Helical" evidence="6">
    <location>
        <begin position="259"/>
        <end position="279"/>
    </location>
</feature>
<feature type="transmembrane region" description="Helical" evidence="6">
    <location>
        <begin position="311"/>
        <end position="333"/>
    </location>
</feature>
<keyword evidence="3 6" id="KW-0812">Transmembrane</keyword>
<evidence type="ECO:0000256" key="6">
    <source>
        <dbReference type="SAM" id="Phobius"/>
    </source>
</evidence>
<comment type="caution">
    <text evidence="8">The sequence shown here is derived from an EMBL/GenBank/DDBJ whole genome shotgun (WGS) entry which is preliminary data.</text>
</comment>
<evidence type="ECO:0000256" key="3">
    <source>
        <dbReference type="ARBA" id="ARBA00022692"/>
    </source>
</evidence>
<dbReference type="EMBL" id="JAUSUC010000006">
    <property type="protein sequence ID" value="MDQ0214372.1"/>
    <property type="molecule type" value="Genomic_DNA"/>
</dbReference>
<dbReference type="GO" id="GO:0022857">
    <property type="term" value="F:transmembrane transporter activity"/>
    <property type="evidence" value="ECO:0007669"/>
    <property type="project" value="InterPro"/>
</dbReference>
<feature type="transmembrane region" description="Helical" evidence="6">
    <location>
        <begin position="140"/>
        <end position="165"/>
    </location>
</feature>
<evidence type="ECO:0000256" key="2">
    <source>
        <dbReference type="ARBA" id="ARBA00022448"/>
    </source>
</evidence>
<evidence type="ECO:0000256" key="5">
    <source>
        <dbReference type="ARBA" id="ARBA00023136"/>
    </source>
</evidence>
<feature type="transmembrane region" description="Helical" evidence="6">
    <location>
        <begin position="55"/>
        <end position="75"/>
    </location>
</feature>
<feature type="transmembrane region" description="Helical" evidence="6">
    <location>
        <begin position="286"/>
        <end position="305"/>
    </location>
</feature>
<dbReference type="InterPro" id="IPR052524">
    <property type="entry name" value="MFS_Cyanate_Porter"/>
</dbReference>
<keyword evidence="2" id="KW-0813">Transport</keyword>
<dbReference type="RefSeq" id="WP_307256362.1">
    <property type="nucleotide sequence ID" value="NZ_JAUSUC010000006.1"/>
</dbReference>
<feature type="transmembrane region" description="Helical" evidence="6">
    <location>
        <begin position="87"/>
        <end position="104"/>
    </location>
</feature>
<accession>A0AAJ1SZY3</accession>
<gene>
    <name evidence="8" type="ORF">J2S13_000768</name>
</gene>
<feature type="transmembrane region" description="Helical" evidence="6">
    <location>
        <begin position="20"/>
        <end position="43"/>
    </location>
</feature>
<evidence type="ECO:0000313" key="8">
    <source>
        <dbReference type="EMBL" id="MDQ0214372.1"/>
    </source>
</evidence>
<evidence type="ECO:0000313" key="9">
    <source>
        <dbReference type="Proteomes" id="UP001237207"/>
    </source>
</evidence>
<proteinExistence type="predicted"/>
<feature type="domain" description="Major facilitator superfamily (MFS) profile" evidence="7">
    <location>
        <begin position="17"/>
        <end position="401"/>
    </location>
</feature>
<feature type="transmembrane region" description="Helical" evidence="6">
    <location>
        <begin position="353"/>
        <end position="369"/>
    </location>
</feature>
<dbReference type="InterPro" id="IPR036259">
    <property type="entry name" value="MFS_trans_sf"/>
</dbReference>